<dbReference type="Gene3D" id="3.40.630.30">
    <property type="match status" value="1"/>
</dbReference>
<reference evidence="4 5" key="1">
    <citation type="journal article" date="2010" name="J. Bacteriol.">
        <title>The genetic basis of laboratory adaptation in Caulobacter crescentus.</title>
        <authorList>
            <person name="Marks M.E."/>
            <person name="Castro-Rojas C.M."/>
            <person name="Teiling C."/>
            <person name="Du L."/>
            <person name="Kapatral V."/>
            <person name="Walunas T.L."/>
            <person name="Crosson S."/>
        </authorList>
    </citation>
    <scope>NUCLEOTIDE SEQUENCE [LARGE SCALE GENOMIC DNA]</scope>
    <source>
        <strain evidence="5">NA1000 / CB15N</strain>
    </source>
</reference>
<dbReference type="RefSeq" id="WP_010919934.1">
    <property type="nucleotide sequence ID" value="NC_011916.1"/>
</dbReference>
<evidence type="ECO:0000256" key="2">
    <source>
        <dbReference type="ARBA" id="ARBA00023315"/>
    </source>
</evidence>
<evidence type="ECO:0000259" key="3">
    <source>
        <dbReference type="PROSITE" id="PS51186"/>
    </source>
</evidence>
<name>A0A0H3C8C5_CAUVN</name>
<dbReference type="Proteomes" id="UP000001364">
    <property type="component" value="Chromosome"/>
</dbReference>
<accession>A0A0H3C8C5</accession>
<dbReference type="GO" id="GO:0016747">
    <property type="term" value="F:acyltransferase activity, transferring groups other than amino-acyl groups"/>
    <property type="evidence" value="ECO:0007669"/>
    <property type="project" value="InterPro"/>
</dbReference>
<dbReference type="KEGG" id="ccs:CCNA_02154"/>
<proteinExistence type="predicted"/>
<keyword evidence="2" id="KW-0012">Acyltransferase</keyword>
<evidence type="ECO:0000313" key="4">
    <source>
        <dbReference type="EMBL" id="ACL95619.1"/>
    </source>
</evidence>
<keyword evidence="5" id="KW-1185">Reference proteome</keyword>
<feature type="domain" description="N-acetyltransferase" evidence="3">
    <location>
        <begin position="10"/>
        <end position="178"/>
    </location>
</feature>
<dbReference type="InterPro" id="IPR000182">
    <property type="entry name" value="GNAT_dom"/>
</dbReference>
<protein>
    <submittedName>
        <fullName evidence="4">GCN5-related N-acetyltransferase</fullName>
    </submittedName>
</protein>
<dbReference type="CDD" id="cd04301">
    <property type="entry name" value="NAT_SF"/>
    <property type="match status" value="1"/>
</dbReference>
<gene>
    <name evidence="4" type="ordered locus">CCNA_02154</name>
</gene>
<dbReference type="InterPro" id="IPR050832">
    <property type="entry name" value="Bact_Acetyltransf"/>
</dbReference>
<sequence length="178" mass="19845">MNADPTTASYTIRRAMIEDADTVSSLGARTFSETFAHLYPPEDLETFLAYAYGLERTRNDLAHPDKATWLMEDADGEAVGYALAGPCDLPHDEVSPEDGELKRIYLLKAHQGGGRGSRLLNTALDWLEAAGPRRLWIGVWSENFGAQRLYGRLGFAKVGEYFFPVGETQDLEFILRRG</sequence>
<dbReference type="HOGENOM" id="CLU_013985_18_0_5"/>
<dbReference type="PhylomeDB" id="A0A0H3C8C5"/>
<dbReference type="InterPro" id="IPR016181">
    <property type="entry name" value="Acyl_CoA_acyltransferase"/>
</dbReference>
<dbReference type="PROSITE" id="PS51186">
    <property type="entry name" value="GNAT"/>
    <property type="match status" value="1"/>
</dbReference>
<dbReference type="GeneID" id="7333404"/>
<dbReference type="EMBL" id="CP001340">
    <property type="protein sequence ID" value="ACL95619.1"/>
    <property type="molecule type" value="Genomic_DNA"/>
</dbReference>
<keyword evidence="1" id="KW-0808">Transferase</keyword>
<evidence type="ECO:0000313" key="5">
    <source>
        <dbReference type="Proteomes" id="UP000001364"/>
    </source>
</evidence>
<dbReference type="SUPFAM" id="SSF55729">
    <property type="entry name" value="Acyl-CoA N-acyltransferases (Nat)"/>
    <property type="match status" value="1"/>
</dbReference>
<dbReference type="SMR" id="A0A0H3C8C5"/>
<dbReference type="PATRIC" id="fig|565050.3.peg.2110"/>
<organism evidence="4 5">
    <name type="scientific">Caulobacter vibrioides (strain NA1000 / CB15N)</name>
    <name type="common">Caulobacter crescentus</name>
    <dbReference type="NCBI Taxonomy" id="565050"/>
    <lineage>
        <taxon>Bacteria</taxon>
        <taxon>Pseudomonadati</taxon>
        <taxon>Pseudomonadota</taxon>
        <taxon>Alphaproteobacteria</taxon>
        <taxon>Caulobacterales</taxon>
        <taxon>Caulobacteraceae</taxon>
        <taxon>Caulobacter</taxon>
    </lineage>
</organism>
<dbReference type="RefSeq" id="YP_002517527.1">
    <property type="nucleotide sequence ID" value="NC_011916.1"/>
</dbReference>
<evidence type="ECO:0000256" key="1">
    <source>
        <dbReference type="ARBA" id="ARBA00022679"/>
    </source>
</evidence>
<dbReference type="AlphaFoldDB" id="A0A0H3C8C5"/>
<dbReference type="Pfam" id="PF00583">
    <property type="entry name" value="Acetyltransf_1"/>
    <property type="match status" value="1"/>
</dbReference>
<dbReference type="OrthoDB" id="143110at2"/>
<dbReference type="PANTHER" id="PTHR43877">
    <property type="entry name" value="AMINOALKYLPHOSPHONATE N-ACETYLTRANSFERASE-RELATED-RELATED"/>
    <property type="match status" value="1"/>
</dbReference>